<dbReference type="Pfam" id="PF01435">
    <property type="entry name" value="Peptidase_M48"/>
    <property type="match status" value="1"/>
</dbReference>
<keyword evidence="4 6" id="KW-0862">Zinc</keyword>
<dbReference type="GO" id="GO:0046872">
    <property type="term" value="F:metal ion binding"/>
    <property type="evidence" value="ECO:0007669"/>
    <property type="project" value="UniProtKB-KW"/>
</dbReference>
<dbReference type="GO" id="GO:0004222">
    <property type="term" value="F:metalloendopeptidase activity"/>
    <property type="evidence" value="ECO:0007669"/>
    <property type="project" value="InterPro"/>
</dbReference>
<dbReference type="Gene3D" id="3.30.2010.10">
    <property type="entry name" value="Metalloproteases ('zincins'), catalytic domain"/>
    <property type="match status" value="1"/>
</dbReference>
<evidence type="ECO:0000313" key="10">
    <source>
        <dbReference type="EMBL" id="ALT69604.1"/>
    </source>
</evidence>
<dbReference type="EMBL" id="CP011266">
    <property type="protein sequence ID" value="ALT69604.1"/>
    <property type="molecule type" value="Genomic_DNA"/>
</dbReference>
<keyword evidence="2" id="KW-0479">Metal-binding</keyword>
<dbReference type="Proteomes" id="UP000067738">
    <property type="component" value="Chromosome"/>
</dbReference>
<dbReference type="OrthoDB" id="11143at2157"/>
<dbReference type="CDD" id="cd07331">
    <property type="entry name" value="M48C_Oma1_like"/>
    <property type="match status" value="1"/>
</dbReference>
<accession>A0A0U3CZ94</accession>
<proteinExistence type="inferred from homology"/>
<evidence type="ECO:0000313" key="11">
    <source>
        <dbReference type="Proteomes" id="UP000067738"/>
    </source>
</evidence>
<comment type="similarity">
    <text evidence="6">Belongs to the peptidase M48 family.</text>
</comment>
<dbReference type="InterPro" id="IPR059113">
    <property type="entry name" value="Znf_ribbon"/>
</dbReference>
<name>A0A0U3CZ94_9EURY</name>
<dbReference type="PATRIC" id="fig|230361.4.peg.1899"/>
<reference evidence="10 11" key="1">
    <citation type="submission" date="2015-04" db="EMBL/GenBank/DDBJ databases">
        <title>The complete genome sequence of the rumen methanogen Methanobrevibacter millerae SM9.</title>
        <authorList>
            <person name="Leahy S.C."/>
            <person name="Kelly W.J."/>
            <person name="Pacheco D.M."/>
            <person name="Li D."/>
            <person name="Altermann E."/>
            <person name="Attwood G.T."/>
        </authorList>
    </citation>
    <scope>NUCLEOTIDE SEQUENCE [LARGE SCALE GENOMIC DNA]</scope>
    <source>
        <strain evidence="10 11">SM9</strain>
    </source>
</reference>
<dbReference type="GO" id="GO:0051603">
    <property type="term" value="P:proteolysis involved in protein catabolic process"/>
    <property type="evidence" value="ECO:0007669"/>
    <property type="project" value="TreeGrafter"/>
</dbReference>
<evidence type="ECO:0000259" key="9">
    <source>
        <dbReference type="Pfam" id="PF13248"/>
    </source>
</evidence>
<dbReference type="InterPro" id="IPR001915">
    <property type="entry name" value="Peptidase_M48"/>
</dbReference>
<dbReference type="PANTHER" id="PTHR22726">
    <property type="entry name" value="METALLOENDOPEPTIDASE OMA1"/>
    <property type="match status" value="1"/>
</dbReference>
<feature type="domain" description="Peptidase M48" evidence="7">
    <location>
        <begin position="82"/>
        <end position="249"/>
    </location>
</feature>
<dbReference type="PANTHER" id="PTHR22726:SF1">
    <property type="entry name" value="METALLOENDOPEPTIDASE OMA1, MITOCHONDRIAL"/>
    <property type="match status" value="1"/>
</dbReference>
<organism evidence="10 11">
    <name type="scientific">Methanobrevibacter millerae</name>
    <dbReference type="NCBI Taxonomy" id="230361"/>
    <lineage>
        <taxon>Archaea</taxon>
        <taxon>Methanobacteriati</taxon>
        <taxon>Methanobacteriota</taxon>
        <taxon>Methanomada group</taxon>
        <taxon>Methanobacteria</taxon>
        <taxon>Methanobacteriales</taxon>
        <taxon>Methanobacteriaceae</taxon>
        <taxon>Methanobrevibacter</taxon>
    </lineage>
</organism>
<keyword evidence="5 6" id="KW-0482">Metalloprotease</keyword>
<dbReference type="InterPro" id="IPR025874">
    <property type="entry name" value="DZR"/>
</dbReference>
<evidence type="ECO:0000256" key="5">
    <source>
        <dbReference type="ARBA" id="ARBA00023049"/>
    </source>
</evidence>
<dbReference type="Pfam" id="PF12773">
    <property type="entry name" value="DZR"/>
    <property type="match status" value="1"/>
</dbReference>
<keyword evidence="11" id="KW-1185">Reference proteome</keyword>
<keyword evidence="3 6" id="KW-0378">Hydrolase</keyword>
<evidence type="ECO:0000256" key="2">
    <source>
        <dbReference type="ARBA" id="ARBA00022723"/>
    </source>
</evidence>
<dbReference type="GeneID" id="26736782"/>
<dbReference type="GO" id="GO:0016020">
    <property type="term" value="C:membrane"/>
    <property type="evidence" value="ECO:0007669"/>
    <property type="project" value="TreeGrafter"/>
</dbReference>
<comment type="cofactor">
    <cofactor evidence="6">
        <name>Zn(2+)</name>
        <dbReference type="ChEBI" id="CHEBI:29105"/>
    </cofactor>
    <text evidence="6">Binds 1 zinc ion per subunit.</text>
</comment>
<keyword evidence="1 6" id="KW-0645">Protease</keyword>
<evidence type="ECO:0000256" key="1">
    <source>
        <dbReference type="ARBA" id="ARBA00022670"/>
    </source>
</evidence>
<dbReference type="AlphaFoldDB" id="A0A0U3CZ94"/>
<evidence type="ECO:0000259" key="8">
    <source>
        <dbReference type="Pfam" id="PF12773"/>
    </source>
</evidence>
<evidence type="ECO:0000256" key="4">
    <source>
        <dbReference type="ARBA" id="ARBA00022833"/>
    </source>
</evidence>
<gene>
    <name evidence="10" type="ORF">sm9_1837</name>
</gene>
<dbReference type="KEGG" id="mmil:sm9_1837"/>
<evidence type="ECO:0000256" key="3">
    <source>
        <dbReference type="ARBA" id="ARBA00022801"/>
    </source>
</evidence>
<dbReference type="InterPro" id="IPR051156">
    <property type="entry name" value="Mito/Outer_Membr_Metalloprot"/>
</dbReference>
<sequence>MAKDDRSPLNPFTGRKHYDKVNDDQFLAECYREYYAIINKAQIIDNTPEGQLIYNVATNLIKAVYNYLSSIGRLDYVEDYYDWEFHLLLDNTVNAFCIPGGKIAVFSGILSVANSEEELAFILGHEMAHALLDHTRTRASAQNTKNTLTTVSWFGSFAFDLIGMGEIGGLTRAAVNGVDIGSQFLLLNPWGRDQELEADRLGMLIIHWAGYDITGVPAFWQKMSGQNANNFDFFSTHPADDKRIAVMRSLVDEIEDGIDYSRPVLADRPDANYAPKVENTSMKACKNCGHKEYEDAVFCTNCGSKFDSHLFCPNCGVNISESDQFCTSCGFKLHDDKSKCPNCGQIVTQGDVFCTNCGNRLQ</sequence>
<feature type="domain" description="Putative zinc-ribbon" evidence="9">
    <location>
        <begin position="339"/>
        <end position="361"/>
    </location>
</feature>
<evidence type="ECO:0000259" key="7">
    <source>
        <dbReference type="Pfam" id="PF01435"/>
    </source>
</evidence>
<protein>
    <submittedName>
        <fullName evidence="10">Peptidase M48 family</fullName>
    </submittedName>
</protein>
<feature type="domain" description="DZANK-type" evidence="8">
    <location>
        <begin position="285"/>
        <end position="330"/>
    </location>
</feature>
<dbReference type="RefSeq" id="WP_058739832.1">
    <property type="nucleotide sequence ID" value="NZ_CP011266.1"/>
</dbReference>
<evidence type="ECO:0000256" key="6">
    <source>
        <dbReference type="RuleBase" id="RU003983"/>
    </source>
</evidence>
<dbReference type="Pfam" id="PF13248">
    <property type="entry name" value="Zn_ribbon_3"/>
    <property type="match status" value="1"/>
</dbReference>